<sequence length="217" mass="24363">MPRVTYVRILEADRIRLSKGFLGYEKFDDFTRRVRETLLQHYLKHEGLVFHTMNDLFTVLPGNAGRLDEELIYRRLNQMVDHGVSFVSVSHSKPYTTLLLASKYLSAKPGFTFLEGGTSETVIALFDYGEELFPSDLALSVYISKYYCAEISKLIFRNGGLLLECRDSQAVCLLDPSNINEILNIGLDFKLGVGKGPTPLQAYVNAQRSLDLGVAVA</sequence>
<dbReference type="GeneID" id="9166096"/>
<dbReference type="KEGG" id="tag:Tagg_1065"/>
<reference evidence="2" key="2">
    <citation type="journal article" date="2010" name="Stand. Genomic Sci.">
        <title>Complete genome sequence of Thermosphaera aggregans type strain (M11TLT).</title>
        <authorList>
            <person name="Spring S."/>
            <person name="Rachel R."/>
            <person name="Lapidus A."/>
            <person name="Davenport K."/>
            <person name="Tice H."/>
            <person name="Copeland A."/>
            <person name="Cheng J.-F."/>
            <person name="Lucas S."/>
            <person name="Chen F."/>
            <person name="Nolan M."/>
            <person name="Bruce D."/>
            <person name="Goodwin L."/>
            <person name="Pitluck S."/>
            <person name="Ivanova N."/>
            <person name="Mavromatis K."/>
            <person name="Ovchinnikova G."/>
            <person name="Pati A."/>
            <person name="Chen A."/>
            <person name="Palaniappan K."/>
            <person name="Land M."/>
            <person name="Hauser L."/>
            <person name="Chang Y.-J."/>
            <person name="Jeffries C.C."/>
            <person name="Brettin T."/>
            <person name="Detter J.C."/>
            <person name="Tapia R."/>
            <person name="Han C."/>
            <person name="Heimerl T."/>
            <person name="Weikl F."/>
            <person name="Brambilla E."/>
            <person name="Goker M."/>
            <person name="Bristow J."/>
            <person name="Eisen J.A."/>
            <person name="Markowitz V."/>
            <person name="Hugenholtz P."/>
            <person name="Kyrpides N.C."/>
            <person name="Klenk H.-P."/>
        </authorList>
    </citation>
    <scope>NUCLEOTIDE SEQUENCE [LARGE SCALE GENOMIC DNA]</scope>
    <source>
        <strain evidence="2">DSM 11486 / M11TL</strain>
    </source>
</reference>
<reference key="3">
    <citation type="submission" date="2010-02" db="EMBL/GenBank/DDBJ databases">
        <title>Complete genome sequence of Thermosphaera aggregans type strain (M11TL).</title>
        <authorList>
            <consortium name="US DOE Joint Genome Institute (JGI-PGF)"/>
            <person name="Spring S."/>
            <person name="Lapidus A."/>
            <person name="Munk C."/>
            <person name="Schroeder M."/>
            <person name="Glavina Del Rio T."/>
            <person name="Tice H."/>
            <person name="Copeland A."/>
            <person name="Cheng J.-F."/>
            <person name="Lucas S."/>
            <person name="Chen F."/>
            <person name="Nolan M."/>
            <person name="Bruce D."/>
            <person name="Goodwin L."/>
            <person name="Pitluck S."/>
            <person name="Ivanova N."/>
            <person name="Mavromatis K."/>
            <person name="Ovchinnikova G."/>
            <person name="Pati A."/>
            <person name="Chen A."/>
            <person name="Palaniappan K."/>
            <person name="Land M."/>
            <person name="Hauser L."/>
            <person name="Chang Y.-J."/>
            <person name="Jeffries C.C."/>
            <person name="Brettin T."/>
            <person name="Detter J.C."/>
            <person name="Tapia R."/>
            <person name="Han C."/>
            <person name="Chain P."/>
            <person name="Heimerl T."/>
            <person name="Weik F."/>
            <person name="Goker M."/>
            <person name="Rachel R."/>
            <person name="Bristow J."/>
            <person name="Eisen J.A."/>
            <person name="Markowitz V."/>
            <person name="Hugenholtz P."/>
            <person name="Kyrpides N.C."/>
            <person name="Klenk H.-P."/>
        </authorList>
    </citation>
    <scope>NUCLEOTIDE SEQUENCE</scope>
    <source>
        <strain>DSM 11486</strain>
    </source>
</reference>
<keyword evidence="2" id="KW-1185">Reference proteome</keyword>
<evidence type="ECO:0000313" key="1">
    <source>
        <dbReference type="EMBL" id="ADG91334.1"/>
    </source>
</evidence>
<name>D5U2I4_THEAM</name>
<reference evidence="1 2" key="1">
    <citation type="journal article" date="2010" name="Stand. Genomic Sci.">
        <title>Complete genome sequence of Thermosphaera aggregans type strain (M11TL).</title>
        <authorList>
            <person name="Spring S."/>
            <person name="Rachel R."/>
            <person name="Lapidus A."/>
            <person name="Davenport K."/>
            <person name="Tice H."/>
            <person name="Copeland A."/>
            <person name="Cheng J.F."/>
            <person name="Lucas S."/>
            <person name="Chen F."/>
            <person name="Nolan M."/>
            <person name="Bruce D."/>
            <person name="Goodwin L."/>
            <person name="Pitluck S."/>
            <person name="Ivanova N."/>
            <person name="Mavromatis K."/>
            <person name="Ovchinnikova G."/>
            <person name="Pati A."/>
            <person name="Chen A."/>
            <person name="Palaniappan K."/>
            <person name="Land M."/>
            <person name="Hauser L."/>
            <person name="Chang Y.J."/>
            <person name="Jeffries C.C."/>
            <person name="Brettin T."/>
            <person name="Detter J.C."/>
            <person name="Tapia R."/>
            <person name="Han C."/>
            <person name="Heimerl T."/>
            <person name="Weikl F."/>
            <person name="Brambilla E."/>
            <person name="Goker M."/>
            <person name="Bristow J."/>
            <person name="Eisen J.A."/>
            <person name="Markowitz V."/>
            <person name="Hugenholtz P."/>
            <person name="Kyrpides N.C."/>
            <person name="Klenk H.P."/>
        </authorList>
    </citation>
    <scope>NUCLEOTIDE SEQUENCE [LARGE SCALE GENOMIC DNA]</scope>
    <source>
        <strain evidence="2">DSM 11486 / M11TL</strain>
    </source>
</reference>
<accession>D5U2I4</accession>
<dbReference type="eggNOG" id="arCOG04202">
    <property type="taxonomic scope" value="Archaea"/>
</dbReference>
<dbReference type="STRING" id="633148.Tagg_1065"/>
<dbReference type="EMBL" id="CP001939">
    <property type="protein sequence ID" value="ADG91334.1"/>
    <property type="molecule type" value="Genomic_DNA"/>
</dbReference>
<organism evidence="1 2">
    <name type="scientific">Thermosphaera aggregans (strain DSM 11486 / M11TL)</name>
    <dbReference type="NCBI Taxonomy" id="633148"/>
    <lineage>
        <taxon>Archaea</taxon>
        <taxon>Thermoproteota</taxon>
        <taxon>Thermoprotei</taxon>
        <taxon>Desulfurococcales</taxon>
        <taxon>Desulfurococcaceae</taxon>
        <taxon>Thermosphaera</taxon>
    </lineage>
</organism>
<proteinExistence type="predicted"/>
<dbReference type="Proteomes" id="UP000002376">
    <property type="component" value="Chromosome"/>
</dbReference>
<dbReference type="RefSeq" id="WP_013129927.1">
    <property type="nucleotide sequence ID" value="NC_014160.1"/>
</dbReference>
<gene>
    <name evidence="1" type="ordered locus">Tagg_1065</name>
</gene>
<dbReference type="OrthoDB" id="374596at2157"/>
<protein>
    <submittedName>
        <fullName evidence="1">Uncharacterized protein</fullName>
    </submittedName>
</protein>
<evidence type="ECO:0000313" key="2">
    <source>
        <dbReference type="Proteomes" id="UP000002376"/>
    </source>
</evidence>
<dbReference type="HOGENOM" id="CLU_1269987_0_0_2"/>
<dbReference type="AlphaFoldDB" id="D5U2I4"/>